<feature type="domain" description="C2H2-type" evidence="9">
    <location>
        <begin position="319"/>
        <end position="346"/>
    </location>
</feature>
<sequence length="403" mass="46233">MLRHFPVPPEVGKELKVALGPPRAPPPPLSEQQQQQSQRGCAVRASRCGWREAARRDAKGQVKRLRGLSPQREKLKPRESGGCISPLRSKEARLQRPLPKWRLPKEKWQTWDSHCRFESKWRLRAKQRALHQKEMGGNTEAYLATFERVADASQWPREEWVTRLVPVLSGQAQQAYFGLDAKDKGDYGKEQQETERWAQQITVPIEMVIVNSPIVDLSDSTQRHLRRETKPADEDNSLQESYFASRTVAKELHQPAVEEPGRRAPGGFGEAVFPRGDPRRPHGSERGVGLQQKGGCLSVRVIKDRGLRGVLADPEAKRHLCKECGKRFRKRWDLIRHERIHTGEKPYQCPECGNSFNRNTTLTKHLLVHSGEKPHQCAYCGKRFTRRSHVVNHQRRHSCQGRS</sequence>
<dbReference type="Proteomes" id="UP001178461">
    <property type="component" value="Chromosome 13"/>
</dbReference>
<dbReference type="SMART" id="SM00355">
    <property type="entry name" value="ZnF_C2H2"/>
    <property type="match status" value="3"/>
</dbReference>
<dbReference type="FunFam" id="3.30.160.60:FF:001119">
    <property type="entry name" value="zinc finger protein 408"/>
    <property type="match status" value="1"/>
</dbReference>
<evidence type="ECO:0000256" key="8">
    <source>
        <dbReference type="SAM" id="MobiDB-lite"/>
    </source>
</evidence>
<keyword evidence="11" id="KW-1185">Reference proteome</keyword>
<comment type="subcellular location">
    <subcellularLocation>
        <location evidence="1">Nucleus</location>
    </subcellularLocation>
</comment>
<evidence type="ECO:0000256" key="6">
    <source>
        <dbReference type="ARBA" id="ARBA00023242"/>
    </source>
</evidence>
<evidence type="ECO:0000256" key="7">
    <source>
        <dbReference type="PROSITE-ProRule" id="PRU00042"/>
    </source>
</evidence>
<dbReference type="FunFam" id="3.30.160.60:FF:000065">
    <property type="entry name" value="B-cell CLL/lymphoma 6, member B"/>
    <property type="match status" value="1"/>
</dbReference>
<dbReference type="Pfam" id="PF00096">
    <property type="entry name" value="zf-C2H2"/>
    <property type="match status" value="3"/>
</dbReference>
<dbReference type="AlphaFoldDB" id="A0AA35PME8"/>
<proteinExistence type="predicted"/>
<dbReference type="InterPro" id="IPR013087">
    <property type="entry name" value="Znf_C2H2_type"/>
</dbReference>
<evidence type="ECO:0000259" key="9">
    <source>
        <dbReference type="PROSITE" id="PS50157"/>
    </source>
</evidence>
<reference evidence="10" key="1">
    <citation type="submission" date="2022-12" db="EMBL/GenBank/DDBJ databases">
        <authorList>
            <person name="Alioto T."/>
            <person name="Alioto T."/>
            <person name="Gomez Garrido J."/>
        </authorList>
    </citation>
    <scope>NUCLEOTIDE SEQUENCE</scope>
</reference>
<evidence type="ECO:0000313" key="11">
    <source>
        <dbReference type="Proteomes" id="UP001178461"/>
    </source>
</evidence>
<dbReference type="GO" id="GO:0005634">
    <property type="term" value="C:nucleus"/>
    <property type="evidence" value="ECO:0007669"/>
    <property type="project" value="UniProtKB-SubCell"/>
</dbReference>
<dbReference type="Gene3D" id="3.30.160.60">
    <property type="entry name" value="Classic Zinc Finger"/>
    <property type="match status" value="3"/>
</dbReference>
<feature type="domain" description="C2H2-type" evidence="9">
    <location>
        <begin position="347"/>
        <end position="374"/>
    </location>
</feature>
<keyword evidence="3" id="KW-0677">Repeat</keyword>
<feature type="compositionally biased region" description="Basic and acidic residues" evidence="8">
    <location>
        <begin position="49"/>
        <end position="60"/>
    </location>
</feature>
<evidence type="ECO:0000256" key="4">
    <source>
        <dbReference type="ARBA" id="ARBA00022771"/>
    </source>
</evidence>
<evidence type="ECO:0000256" key="5">
    <source>
        <dbReference type="ARBA" id="ARBA00022833"/>
    </source>
</evidence>
<dbReference type="PROSITE" id="PS00028">
    <property type="entry name" value="ZINC_FINGER_C2H2_1"/>
    <property type="match status" value="3"/>
</dbReference>
<dbReference type="EMBL" id="OX395138">
    <property type="protein sequence ID" value="CAI5790898.1"/>
    <property type="molecule type" value="Genomic_DNA"/>
</dbReference>
<accession>A0AA35PME8</accession>
<dbReference type="GO" id="GO:0008270">
    <property type="term" value="F:zinc ion binding"/>
    <property type="evidence" value="ECO:0007669"/>
    <property type="project" value="UniProtKB-KW"/>
</dbReference>
<dbReference type="InterPro" id="IPR050331">
    <property type="entry name" value="Zinc_finger"/>
</dbReference>
<dbReference type="PANTHER" id="PTHR16515:SF49">
    <property type="entry name" value="GASTRULA ZINC FINGER PROTEIN XLCGF49.1-LIKE-RELATED"/>
    <property type="match status" value="1"/>
</dbReference>
<evidence type="ECO:0000256" key="1">
    <source>
        <dbReference type="ARBA" id="ARBA00004123"/>
    </source>
</evidence>
<evidence type="ECO:0000256" key="3">
    <source>
        <dbReference type="ARBA" id="ARBA00022737"/>
    </source>
</evidence>
<dbReference type="SUPFAM" id="SSF57667">
    <property type="entry name" value="beta-beta-alpha zinc fingers"/>
    <property type="match status" value="2"/>
</dbReference>
<feature type="domain" description="C2H2-type" evidence="9">
    <location>
        <begin position="375"/>
        <end position="402"/>
    </location>
</feature>
<dbReference type="PROSITE" id="PS50157">
    <property type="entry name" value="ZINC_FINGER_C2H2_2"/>
    <property type="match status" value="3"/>
</dbReference>
<keyword evidence="2" id="KW-0479">Metal-binding</keyword>
<name>A0AA35PME8_9SAUR</name>
<feature type="region of interest" description="Disordered" evidence="8">
    <location>
        <begin position="1"/>
        <end position="85"/>
    </location>
</feature>
<keyword evidence="4 7" id="KW-0863">Zinc-finger</keyword>
<dbReference type="FunFam" id="3.30.160.60:FF:001498">
    <property type="entry name" value="Zinc finger protein 404"/>
    <property type="match status" value="1"/>
</dbReference>
<evidence type="ECO:0000313" key="10">
    <source>
        <dbReference type="EMBL" id="CAI5790898.1"/>
    </source>
</evidence>
<dbReference type="PANTHER" id="PTHR16515">
    <property type="entry name" value="PR DOMAIN ZINC FINGER PROTEIN"/>
    <property type="match status" value="1"/>
</dbReference>
<evidence type="ECO:0000256" key="2">
    <source>
        <dbReference type="ARBA" id="ARBA00022723"/>
    </source>
</evidence>
<dbReference type="GO" id="GO:0010468">
    <property type="term" value="P:regulation of gene expression"/>
    <property type="evidence" value="ECO:0007669"/>
    <property type="project" value="TreeGrafter"/>
</dbReference>
<keyword evidence="5" id="KW-0862">Zinc</keyword>
<gene>
    <name evidence="10" type="ORF">PODLI_1B012992</name>
</gene>
<dbReference type="InterPro" id="IPR036236">
    <property type="entry name" value="Znf_C2H2_sf"/>
</dbReference>
<keyword evidence="6" id="KW-0539">Nucleus</keyword>
<protein>
    <submittedName>
        <fullName evidence="10">Zinc finger and SCAN domain-containing protein 31-like isoform X1</fullName>
    </submittedName>
</protein>
<organism evidence="10 11">
    <name type="scientific">Podarcis lilfordi</name>
    <name type="common">Lilford's wall lizard</name>
    <dbReference type="NCBI Taxonomy" id="74358"/>
    <lineage>
        <taxon>Eukaryota</taxon>
        <taxon>Metazoa</taxon>
        <taxon>Chordata</taxon>
        <taxon>Craniata</taxon>
        <taxon>Vertebrata</taxon>
        <taxon>Euteleostomi</taxon>
        <taxon>Lepidosauria</taxon>
        <taxon>Squamata</taxon>
        <taxon>Bifurcata</taxon>
        <taxon>Unidentata</taxon>
        <taxon>Episquamata</taxon>
        <taxon>Laterata</taxon>
        <taxon>Lacertibaenia</taxon>
        <taxon>Lacertidae</taxon>
        <taxon>Podarcis</taxon>
    </lineage>
</organism>